<evidence type="ECO:0000313" key="3">
    <source>
        <dbReference type="Proteomes" id="UP000648984"/>
    </source>
</evidence>
<accession>A0ABX1QBD6</accession>
<comment type="caution">
    <text evidence="2">The sequence shown here is derived from an EMBL/GenBank/DDBJ whole genome shotgun (WGS) entry which is preliminary data.</text>
</comment>
<dbReference type="EMBL" id="WTVQ01000010">
    <property type="protein sequence ID" value="NMG74731.1"/>
    <property type="molecule type" value="Genomic_DNA"/>
</dbReference>
<sequence>MRIIYCVFALMFTGLVYAAQNEALTSDQLEVKYFIEKMYSYDPGSVEHGNFDSKLQPLMLNRVSPGGGKYNPVKQCQLLREFFEEGLIVKRQIAKEKTECSPGDVGYVLYPTLDDDNQSISTRYITIPRPEIDTPRVLGGKASVAVFTGKSKGLDYPRARSLFFLTKSDQGWRISNFMLHRKWPDLDDRTNNCYFVFAREPSADEEKEIPHHCRR</sequence>
<evidence type="ECO:0000256" key="1">
    <source>
        <dbReference type="SAM" id="SignalP"/>
    </source>
</evidence>
<keyword evidence="3" id="KW-1185">Reference proteome</keyword>
<feature type="chain" id="PRO_5047229731" evidence="1">
    <location>
        <begin position="19"/>
        <end position="215"/>
    </location>
</feature>
<dbReference type="RefSeq" id="WP_169259876.1">
    <property type="nucleotide sequence ID" value="NZ_WTVQ01000010.1"/>
</dbReference>
<evidence type="ECO:0000313" key="2">
    <source>
        <dbReference type="EMBL" id="NMG74731.1"/>
    </source>
</evidence>
<reference evidence="2 3" key="1">
    <citation type="submission" date="2019-12" db="EMBL/GenBank/DDBJ databases">
        <title>Comparative genomics gives insights into the taxonomy of the Azoarcus-Aromatoleum group and reveals separate origins of nif in the plant-associated Azoarcus and non-plant-associated Aromatoleum sub-groups.</title>
        <authorList>
            <person name="Lafos M."/>
            <person name="Maluk M."/>
            <person name="Batista M."/>
            <person name="Junghare M."/>
            <person name="Carmona M."/>
            <person name="Faoro H."/>
            <person name="Cruz L.M."/>
            <person name="Battistoni F."/>
            <person name="De Souza E."/>
            <person name="Pedrosa F."/>
            <person name="Chen W.-M."/>
            <person name="Poole P.S."/>
            <person name="Dixon R.A."/>
            <person name="James E.K."/>
        </authorList>
    </citation>
    <scope>NUCLEOTIDE SEQUENCE [LARGE SCALE GENOMIC DNA]</scope>
    <source>
        <strain evidence="2 3">22Lin</strain>
    </source>
</reference>
<gene>
    <name evidence="2" type="ORF">GPA25_08140</name>
</gene>
<feature type="signal peptide" evidence="1">
    <location>
        <begin position="1"/>
        <end position="18"/>
    </location>
</feature>
<proteinExistence type="predicted"/>
<keyword evidence="1" id="KW-0732">Signal</keyword>
<name>A0ABX1QBD6_9RHOO</name>
<dbReference type="Proteomes" id="UP000648984">
    <property type="component" value="Unassembled WGS sequence"/>
</dbReference>
<organism evidence="2 3">
    <name type="scientific">Aromatoleum diolicum</name>
    <dbReference type="NCBI Taxonomy" id="75796"/>
    <lineage>
        <taxon>Bacteria</taxon>
        <taxon>Pseudomonadati</taxon>
        <taxon>Pseudomonadota</taxon>
        <taxon>Betaproteobacteria</taxon>
        <taxon>Rhodocyclales</taxon>
        <taxon>Rhodocyclaceae</taxon>
        <taxon>Aromatoleum</taxon>
    </lineage>
</organism>
<protein>
    <submittedName>
        <fullName evidence="2">Uncharacterized protein</fullName>
    </submittedName>
</protein>